<dbReference type="AlphaFoldDB" id="A0A1H2L820"/>
<evidence type="ECO:0000256" key="1">
    <source>
        <dbReference type="ARBA" id="ARBA00004141"/>
    </source>
</evidence>
<evidence type="ECO:0000313" key="6">
    <source>
        <dbReference type="EMBL" id="SDU77207.1"/>
    </source>
</evidence>
<dbReference type="Pfam" id="PF01925">
    <property type="entry name" value="TauE"/>
    <property type="match status" value="1"/>
</dbReference>
<proteinExistence type="inferred from homology"/>
<feature type="transmembrane region" description="Helical" evidence="5">
    <location>
        <begin position="60"/>
        <end position="81"/>
    </location>
</feature>
<keyword evidence="5" id="KW-1003">Cell membrane</keyword>
<dbReference type="GO" id="GO:0005886">
    <property type="term" value="C:plasma membrane"/>
    <property type="evidence" value="ECO:0007669"/>
    <property type="project" value="UniProtKB-SubCell"/>
</dbReference>
<gene>
    <name evidence="6" type="ORF">SAMN04488563_5459</name>
</gene>
<keyword evidence="3 5" id="KW-1133">Transmembrane helix</keyword>
<sequence>MGGVYGIGGGSILSPLLVAGGLSVAVVAPSALACTWVTSVIGALGFVALSLVASGAVAPAWGIGLACGAGGLAGGYLGAALQPRIPEGILRQALGVAAVGIAAAYAVQVFS</sequence>
<keyword evidence="4 5" id="KW-0472">Membrane</keyword>
<evidence type="ECO:0000256" key="2">
    <source>
        <dbReference type="ARBA" id="ARBA00022692"/>
    </source>
</evidence>
<comment type="subcellular location">
    <subcellularLocation>
        <location evidence="5">Cell membrane</location>
        <topology evidence="5">Multi-pass membrane protein</topology>
    </subcellularLocation>
    <subcellularLocation>
        <location evidence="1">Membrane</location>
        <topology evidence="1">Multi-pass membrane protein</topology>
    </subcellularLocation>
</comment>
<reference evidence="7" key="1">
    <citation type="submission" date="2016-10" db="EMBL/GenBank/DDBJ databases">
        <authorList>
            <person name="Varghese N."/>
            <person name="Submissions S."/>
        </authorList>
    </citation>
    <scope>NUCLEOTIDE SEQUENCE [LARGE SCALE GENOMIC DNA]</scope>
    <source>
        <strain evidence="7">DSM 45079</strain>
    </source>
</reference>
<name>A0A1H2L820_9ACTN</name>
<accession>A0A1H2L820</accession>
<evidence type="ECO:0000313" key="7">
    <source>
        <dbReference type="Proteomes" id="UP000182977"/>
    </source>
</evidence>
<organism evidence="6 7">
    <name type="scientific">Jiangella alkaliphila</name>
    <dbReference type="NCBI Taxonomy" id="419479"/>
    <lineage>
        <taxon>Bacteria</taxon>
        <taxon>Bacillati</taxon>
        <taxon>Actinomycetota</taxon>
        <taxon>Actinomycetes</taxon>
        <taxon>Jiangellales</taxon>
        <taxon>Jiangellaceae</taxon>
        <taxon>Jiangella</taxon>
    </lineage>
</organism>
<evidence type="ECO:0000256" key="4">
    <source>
        <dbReference type="ARBA" id="ARBA00023136"/>
    </source>
</evidence>
<keyword evidence="7" id="KW-1185">Reference proteome</keyword>
<dbReference type="Proteomes" id="UP000182977">
    <property type="component" value="Chromosome I"/>
</dbReference>
<feature type="transmembrane region" description="Helical" evidence="5">
    <location>
        <begin position="34"/>
        <end position="54"/>
    </location>
</feature>
<dbReference type="EMBL" id="LT629791">
    <property type="protein sequence ID" value="SDU77207.1"/>
    <property type="molecule type" value="Genomic_DNA"/>
</dbReference>
<keyword evidence="2 5" id="KW-0812">Transmembrane</keyword>
<comment type="similarity">
    <text evidence="5">Belongs to the 4-toluene sulfonate uptake permease (TSUP) (TC 2.A.102) family.</text>
</comment>
<protein>
    <recommendedName>
        <fullName evidence="5">Probable membrane transporter protein</fullName>
    </recommendedName>
</protein>
<dbReference type="STRING" id="419479.SAMN04488563_5459"/>
<evidence type="ECO:0000256" key="3">
    <source>
        <dbReference type="ARBA" id="ARBA00022989"/>
    </source>
</evidence>
<feature type="transmembrane region" description="Helical" evidence="5">
    <location>
        <begin position="6"/>
        <end position="27"/>
    </location>
</feature>
<feature type="transmembrane region" description="Helical" evidence="5">
    <location>
        <begin position="93"/>
        <end position="110"/>
    </location>
</feature>
<evidence type="ECO:0000256" key="5">
    <source>
        <dbReference type="RuleBase" id="RU363041"/>
    </source>
</evidence>
<dbReference type="InterPro" id="IPR002781">
    <property type="entry name" value="TM_pro_TauE-like"/>
</dbReference>